<keyword evidence="4" id="KW-0378">Hydrolase</keyword>
<keyword evidence="6" id="KW-0472">Membrane</keyword>
<organism evidence="9 10">
    <name type="scientific">Nematostella vectensis</name>
    <name type="common">Starlet sea anemone</name>
    <dbReference type="NCBI Taxonomy" id="45351"/>
    <lineage>
        <taxon>Eukaryota</taxon>
        <taxon>Metazoa</taxon>
        <taxon>Cnidaria</taxon>
        <taxon>Anthozoa</taxon>
        <taxon>Hexacorallia</taxon>
        <taxon>Actiniaria</taxon>
        <taxon>Edwardsiidae</taxon>
        <taxon>Nematostella</taxon>
    </lineage>
</organism>
<dbReference type="Proteomes" id="UP000001593">
    <property type="component" value="Unassembled WGS sequence"/>
</dbReference>
<feature type="transmembrane region" description="Helical" evidence="6">
    <location>
        <begin position="260"/>
        <end position="283"/>
    </location>
</feature>
<dbReference type="PANTHER" id="PTHR42693:SF49">
    <property type="entry name" value="SULFATASE N-TERMINAL DOMAIN-CONTAINING PROTEIN"/>
    <property type="match status" value="1"/>
</dbReference>
<dbReference type="GO" id="GO:0046872">
    <property type="term" value="F:metal ion binding"/>
    <property type="evidence" value="ECO:0007669"/>
    <property type="project" value="UniProtKB-KW"/>
</dbReference>
<comment type="cofactor">
    <cofactor evidence="1">
        <name>Ca(2+)</name>
        <dbReference type="ChEBI" id="CHEBI:29108"/>
    </cofactor>
</comment>
<dbReference type="eggNOG" id="KOG3867">
    <property type="taxonomic scope" value="Eukaryota"/>
</dbReference>
<dbReference type="HOGENOM" id="CLU_006332_13_4_1"/>
<dbReference type="FunCoup" id="A7SK50">
    <property type="interactions" value="39"/>
</dbReference>
<dbReference type="Gene3D" id="1.10.287.550">
    <property type="entry name" value="Helix hairpin bin"/>
    <property type="match status" value="1"/>
</dbReference>
<dbReference type="PROSITE" id="PS00523">
    <property type="entry name" value="SULFATASE_1"/>
    <property type="match status" value="1"/>
</dbReference>
<dbReference type="Gene3D" id="3.40.720.10">
    <property type="entry name" value="Alkaline Phosphatase, subunit A"/>
    <property type="match status" value="2"/>
</dbReference>
<dbReference type="Pfam" id="PF00884">
    <property type="entry name" value="Sulfatase"/>
    <property type="match status" value="2"/>
</dbReference>
<feature type="signal peptide" evidence="7">
    <location>
        <begin position="1"/>
        <end position="25"/>
    </location>
</feature>
<evidence type="ECO:0000256" key="4">
    <source>
        <dbReference type="ARBA" id="ARBA00022801"/>
    </source>
</evidence>
<keyword evidence="10" id="KW-1185">Reference proteome</keyword>
<keyword evidence="3" id="KW-0479">Metal-binding</keyword>
<dbReference type="SUPFAM" id="SSF53649">
    <property type="entry name" value="Alkaline phosphatase-like"/>
    <property type="match status" value="1"/>
</dbReference>
<feature type="chain" id="PRO_5002714469" description="Sulfatase N-terminal domain-containing protein" evidence="7">
    <location>
        <begin position="26"/>
        <end position="630"/>
    </location>
</feature>
<protein>
    <recommendedName>
        <fullName evidence="8">Sulfatase N-terminal domain-containing protein</fullName>
    </recommendedName>
</protein>
<dbReference type="InParanoid" id="A7SK50"/>
<gene>
    <name evidence="9" type="ORF">NEMVEDRAFT_v1g213508</name>
</gene>
<evidence type="ECO:0000256" key="7">
    <source>
        <dbReference type="SAM" id="SignalP"/>
    </source>
</evidence>
<evidence type="ECO:0000256" key="2">
    <source>
        <dbReference type="ARBA" id="ARBA00008779"/>
    </source>
</evidence>
<reference evidence="9 10" key="1">
    <citation type="journal article" date="2007" name="Science">
        <title>Sea anemone genome reveals ancestral eumetazoan gene repertoire and genomic organization.</title>
        <authorList>
            <person name="Putnam N.H."/>
            <person name="Srivastava M."/>
            <person name="Hellsten U."/>
            <person name="Dirks B."/>
            <person name="Chapman J."/>
            <person name="Salamov A."/>
            <person name="Terry A."/>
            <person name="Shapiro H."/>
            <person name="Lindquist E."/>
            <person name="Kapitonov V.V."/>
            <person name="Jurka J."/>
            <person name="Genikhovich G."/>
            <person name="Grigoriev I.V."/>
            <person name="Lucas S.M."/>
            <person name="Steele R.E."/>
            <person name="Finnerty J.R."/>
            <person name="Technau U."/>
            <person name="Martindale M.Q."/>
            <person name="Rokhsar D.S."/>
        </authorList>
    </citation>
    <scope>NUCLEOTIDE SEQUENCE [LARGE SCALE GENOMIC DNA]</scope>
    <source>
        <strain evidence="10">CH2 X CH6</strain>
    </source>
</reference>
<keyword evidence="6" id="KW-0812">Transmembrane</keyword>
<dbReference type="PhylomeDB" id="A7SK50"/>
<evidence type="ECO:0000313" key="10">
    <source>
        <dbReference type="Proteomes" id="UP000001593"/>
    </source>
</evidence>
<keyword evidence="6" id="KW-1133">Transmembrane helix</keyword>
<feature type="domain" description="Sulfatase N-terminal" evidence="8">
    <location>
        <begin position="179"/>
        <end position="459"/>
    </location>
</feature>
<dbReference type="InterPro" id="IPR000917">
    <property type="entry name" value="Sulfatase_N"/>
</dbReference>
<dbReference type="InterPro" id="IPR024607">
    <property type="entry name" value="Sulfatase_CS"/>
</dbReference>
<keyword evidence="7" id="KW-0732">Signal</keyword>
<feature type="transmembrane region" description="Helical" evidence="6">
    <location>
        <begin position="237"/>
        <end position="254"/>
    </location>
</feature>
<evidence type="ECO:0000256" key="6">
    <source>
        <dbReference type="SAM" id="Phobius"/>
    </source>
</evidence>
<dbReference type="CDD" id="cd16159">
    <property type="entry name" value="ES"/>
    <property type="match status" value="1"/>
</dbReference>
<dbReference type="FunFam" id="3.30.1120.10:FF:000001">
    <property type="entry name" value="Arylsulfatase E"/>
    <property type="match status" value="1"/>
</dbReference>
<name>A7SK50_NEMVE</name>
<dbReference type="STRING" id="45351.A7SK50"/>
<evidence type="ECO:0000256" key="5">
    <source>
        <dbReference type="ARBA" id="ARBA00022837"/>
    </source>
</evidence>
<sequence>MEACRPCLSCYVFALLVIFSSLASSQKKPNILIFIVDDLGYADLGCFGNDSLATPHIDKIATEGAKLTHNLAGESICTPSRAALLTGRYPVRTGLVPSRGGLSEYIRVIIFTANSGGLPRNETTFAKALLETGYSTGPLLNYSSWFCLKSSPGPYFLAAILNLALFWRVYDPCIKVTPGLVGKWHLGLSRDTVDDFHYHPLNHGFQYFYGLPLTNLRNCDSGGAVLDHIFPNWRMQMAVFMIIVALTGFTSYFLNKISTLSFMVLLIAPLILVYPVFLVDIVYQNFNCILMRNFDLVEQPVILDNLTARFTDESIRFMVTHKDDPFLLVVSYAKVHTALFTTDYFKGHSGHSPYGDNVEEMDWSVGQIMDALEELGVKNNTFVYFTSDNGPHLEEVARNSEYEGGWKGIYKGGKGQSWEGGIRVPTLVSWPSHIQPGIEIDEPTNGIDLFPTVLDIAGASMPNDRIIDGRNLIPLLTQQNKYSPHKFMYHYCAKAVHAVRYRPRSGHTTWKAHFMTPKYTPGTEACFGYAVCGCYESQTITHNPPLLFEITADPSESTPISPDDERYQPVVDNILEDLRRHKSNVDSVPSQIDYFWWYPRLQICCNFPYCSCRENITELAHYPGKTHQEN</sequence>
<accession>A7SK50</accession>
<feature type="domain" description="Sulfatase N-terminal" evidence="8">
    <location>
        <begin position="29"/>
        <end position="146"/>
    </location>
</feature>
<evidence type="ECO:0000256" key="3">
    <source>
        <dbReference type="ARBA" id="ARBA00022723"/>
    </source>
</evidence>
<dbReference type="AlphaFoldDB" id="A7SK50"/>
<dbReference type="FunFam" id="3.40.720.10:FF:000142">
    <property type="entry name" value="Predicted protein"/>
    <property type="match status" value="1"/>
</dbReference>
<evidence type="ECO:0000256" key="1">
    <source>
        <dbReference type="ARBA" id="ARBA00001913"/>
    </source>
</evidence>
<dbReference type="InterPro" id="IPR017850">
    <property type="entry name" value="Alkaline_phosphatase_core_sf"/>
</dbReference>
<evidence type="ECO:0000313" key="9">
    <source>
        <dbReference type="EMBL" id="EDO35928.1"/>
    </source>
</evidence>
<dbReference type="OMA" id="HIAHPIC"/>
<dbReference type="EMBL" id="DS469683">
    <property type="protein sequence ID" value="EDO35928.1"/>
    <property type="molecule type" value="Genomic_DNA"/>
</dbReference>
<keyword evidence="5" id="KW-0106">Calcium</keyword>
<dbReference type="GO" id="GO:0004065">
    <property type="term" value="F:arylsulfatase activity"/>
    <property type="evidence" value="ECO:0000318"/>
    <property type="project" value="GO_Central"/>
</dbReference>
<dbReference type="GO" id="GO:0012505">
    <property type="term" value="C:endomembrane system"/>
    <property type="evidence" value="ECO:0007669"/>
    <property type="project" value="UniProtKB-ARBA"/>
</dbReference>
<evidence type="ECO:0000259" key="8">
    <source>
        <dbReference type="Pfam" id="PF00884"/>
    </source>
</evidence>
<dbReference type="Pfam" id="PF14707">
    <property type="entry name" value="Sulfatase_C"/>
    <property type="match status" value="1"/>
</dbReference>
<dbReference type="InterPro" id="IPR050738">
    <property type="entry name" value="Sulfatase"/>
</dbReference>
<dbReference type="Gene3D" id="3.30.1120.10">
    <property type="match status" value="1"/>
</dbReference>
<comment type="similarity">
    <text evidence="2">Belongs to the sulfatase family.</text>
</comment>
<proteinExistence type="inferred from homology"/>
<dbReference type="GO" id="GO:0005737">
    <property type="term" value="C:cytoplasm"/>
    <property type="evidence" value="ECO:0007669"/>
    <property type="project" value="UniProtKB-ARBA"/>
</dbReference>
<dbReference type="PANTHER" id="PTHR42693">
    <property type="entry name" value="ARYLSULFATASE FAMILY MEMBER"/>
    <property type="match status" value="1"/>
</dbReference>